<keyword evidence="6" id="KW-1133">Transmembrane helix</keyword>
<evidence type="ECO:0000313" key="8">
    <source>
        <dbReference type="EMBL" id="AOW98206.1"/>
    </source>
</evidence>
<dbReference type="PANTHER" id="PTHR30329:SF21">
    <property type="entry name" value="LIPOPROTEIN YIAD-RELATED"/>
    <property type="match status" value="1"/>
</dbReference>
<dbReference type="OrthoDB" id="571892at2"/>
<dbReference type="InterPro" id="IPR036737">
    <property type="entry name" value="OmpA-like_sf"/>
</dbReference>
<dbReference type="AlphaFoldDB" id="A0A1D8TKV3"/>
<feature type="transmembrane region" description="Helical" evidence="6">
    <location>
        <begin position="20"/>
        <end position="48"/>
    </location>
</feature>
<keyword evidence="5" id="KW-0175">Coiled coil</keyword>
<evidence type="ECO:0000256" key="2">
    <source>
        <dbReference type="ARBA" id="ARBA00023136"/>
    </source>
</evidence>
<feature type="domain" description="OmpA-like" evidence="7">
    <location>
        <begin position="173"/>
        <end position="287"/>
    </location>
</feature>
<gene>
    <name evidence="8" type="ORF">BJP34_00995</name>
</gene>
<dbReference type="SUPFAM" id="SSF103088">
    <property type="entry name" value="OmpA-like"/>
    <property type="match status" value="1"/>
</dbReference>
<keyword evidence="2 4" id="KW-0472">Membrane</keyword>
<dbReference type="KEGG" id="mpro:BJP34_00995"/>
<accession>A0A1D8TKV3</accession>
<dbReference type="Pfam" id="PF00691">
    <property type="entry name" value="OmpA"/>
    <property type="match status" value="1"/>
</dbReference>
<keyword evidence="3" id="KW-0998">Cell outer membrane</keyword>
<evidence type="ECO:0000256" key="4">
    <source>
        <dbReference type="PROSITE-ProRule" id="PRU00473"/>
    </source>
</evidence>
<dbReference type="Proteomes" id="UP000177870">
    <property type="component" value="Chromosome"/>
</dbReference>
<evidence type="ECO:0000313" key="9">
    <source>
        <dbReference type="Proteomes" id="UP000177870"/>
    </source>
</evidence>
<reference evidence="9" key="1">
    <citation type="submission" date="2016-10" db="EMBL/GenBank/DDBJ databases">
        <title>Comparative genomics uncovers the prolific and rare metabolic potential of the cyanobacterial genus Moorea.</title>
        <authorList>
            <person name="Leao T."/>
            <person name="Castelao G."/>
            <person name="Korobeynikov A."/>
            <person name="Monroe E.A."/>
            <person name="Podell S."/>
            <person name="Glukhov E."/>
            <person name="Allen E."/>
            <person name="Gerwick W.H."/>
            <person name="Gerwick L."/>
        </authorList>
    </citation>
    <scope>NUCLEOTIDE SEQUENCE [LARGE SCALE GENOMIC DNA]</scope>
    <source>
        <strain evidence="9">PAL-8-15-08-1</strain>
    </source>
</reference>
<sequence>MTQPATSNTNNRPETSISILNCLLILIFRLLLLGVGSGLALIFGIVVANAYPNPNPEKPLILKLLEHLDNKGESRFFNFSSIREPTEANLLKQLTPVQRVQLKAQLSELDKRLKRLSEDVTMLETQLGTSGGNESLEKRIQGITLLLKEPSTLSSDAPLVGNSNGNRLAASAADKLKVTLPSDILFQKSKSTLRPEAGLILEKIVTDLQAYPGSTIRIAIHTDNPREAKENRNLSFKRAKAVQQYLSSALDDPYRWLIIGYGETRPLVANDTEVNQQRNRRVEIAVD</sequence>
<feature type="coiled-coil region" evidence="5">
    <location>
        <begin position="99"/>
        <end position="126"/>
    </location>
</feature>
<keyword evidence="6" id="KW-0812">Transmembrane</keyword>
<name>A0A1D8TKV3_9CYAN</name>
<dbReference type="GO" id="GO:0009279">
    <property type="term" value="C:cell outer membrane"/>
    <property type="evidence" value="ECO:0007669"/>
    <property type="project" value="UniProtKB-SubCell"/>
</dbReference>
<dbReference type="CDD" id="cd07185">
    <property type="entry name" value="OmpA_C-like"/>
    <property type="match status" value="1"/>
</dbReference>
<protein>
    <submittedName>
        <fullName evidence="8">Cell envelope biogenesis protein OmpA</fullName>
    </submittedName>
</protein>
<dbReference type="PRINTS" id="PR01021">
    <property type="entry name" value="OMPADOMAIN"/>
</dbReference>
<dbReference type="PROSITE" id="PS51123">
    <property type="entry name" value="OMPA_2"/>
    <property type="match status" value="1"/>
</dbReference>
<dbReference type="EMBL" id="CP017599">
    <property type="protein sequence ID" value="AOW98206.1"/>
    <property type="molecule type" value="Genomic_DNA"/>
</dbReference>
<comment type="subcellular location">
    <subcellularLocation>
        <location evidence="1">Cell outer membrane</location>
    </subcellularLocation>
</comment>
<evidence type="ECO:0000256" key="3">
    <source>
        <dbReference type="ARBA" id="ARBA00023237"/>
    </source>
</evidence>
<dbReference type="InterPro" id="IPR006665">
    <property type="entry name" value="OmpA-like"/>
</dbReference>
<dbReference type="STRING" id="1458985.BJP34_00995"/>
<evidence type="ECO:0000256" key="1">
    <source>
        <dbReference type="ARBA" id="ARBA00004442"/>
    </source>
</evidence>
<dbReference type="PANTHER" id="PTHR30329">
    <property type="entry name" value="STATOR ELEMENT OF FLAGELLAR MOTOR COMPLEX"/>
    <property type="match status" value="1"/>
</dbReference>
<proteinExistence type="predicted"/>
<dbReference type="InterPro" id="IPR006664">
    <property type="entry name" value="OMP_bac"/>
</dbReference>
<evidence type="ECO:0000256" key="6">
    <source>
        <dbReference type="SAM" id="Phobius"/>
    </source>
</evidence>
<evidence type="ECO:0000259" key="7">
    <source>
        <dbReference type="PROSITE" id="PS51123"/>
    </source>
</evidence>
<organism evidence="8 9">
    <name type="scientific">Moorena producens PAL-8-15-08-1</name>
    <dbReference type="NCBI Taxonomy" id="1458985"/>
    <lineage>
        <taxon>Bacteria</taxon>
        <taxon>Bacillati</taxon>
        <taxon>Cyanobacteriota</taxon>
        <taxon>Cyanophyceae</taxon>
        <taxon>Coleofasciculales</taxon>
        <taxon>Coleofasciculaceae</taxon>
        <taxon>Moorena</taxon>
    </lineage>
</organism>
<dbReference type="Gene3D" id="3.30.1330.60">
    <property type="entry name" value="OmpA-like domain"/>
    <property type="match status" value="1"/>
</dbReference>
<dbReference type="InterPro" id="IPR050330">
    <property type="entry name" value="Bact_OuterMem_StrucFunc"/>
</dbReference>
<evidence type="ECO:0000256" key="5">
    <source>
        <dbReference type="SAM" id="Coils"/>
    </source>
</evidence>